<evidence type="ECO:0000313" key="2">
    <source>
        <dbReference type="EMBL" id="VDK56455.1"/>
    </source>
</evidence>
<organism evidence="4">
    <name type="scientific">Anisakis simplex</name>
    <name type="common">Herring worm</name>
    <dbReference type="NCBI Taxonomy" id="6269"/>
    <lineage>
        <taxon>Eukaryota</taxon>
        <taxon>Metazoa</taxon>
        <taxon>Ecdysozoa</taxon>
        <taxon>Nematoda</taxon>
        <taxon>Chromadorea</taxon>
        <taxon>Rhabditida</taxon>
        <taxon>Spirurina</taxon>
        <taxon>Ascaridomorpha</taxon>
        <taxon>Ascaridoidea</taxon>
        <taxon>Anisakidae</taxon>
        <taxon>Anisakis</taxon>
        <taxon>Anisakis simplex complex</taxon>
    </lineage>
</organism>
<gene>
    <name evidence="2" type="ORF">ASIM_LOCUS15933</name>
</gene>
<accession>A0A0M3K6D5</accession>
<dbReference type="Proteomes" id="UP000267096">
    <property type="component" value="Unassembled WGS sequence"/>
</dbReference>
<protein>
    <submittedName>
        <fullName evidence="2 4">Uncharacterized protein</fullName>
    </submittedName>
</protein>
<reference evidence="2 3" key="2">
    <citation type="submission" date="2018-11" db="EMBL/GenBank/DDBJ databases">
        <authorList>
            <consortium name="Pathogen Informatics"/>
        </authorList>
    </citation>
    <scope>NUCLEOTIDE SEQUENCE [LARGE SCALE GENOMIC DNA]</scope>
</reference>
<dbReference type="WBParaSite" id="ASIM_0001652601-mRNA-1">
    <property type="protein sequence ID" value="ASIM_0001652601-mRNA-1"/>
    <property type="gene ID" value="ASIM_0001652601"/>
</dbReference>
<feature type="region of interest" description="Disordered" evidence="1">
    <location>
        <begin position="1"/>
        <end position="31"/>
    </location>
</feature>
<evidence type="ECO:0000313" key="3">
    <source>
        <dbReference type="Proteomes" id="UP000267096"/>
    </source>
</evidence>
<proteinExistence type="predicted"/>
<evidence type="ECO:0000313" key="4">
    <source>
        <dbReference type="WBParaSite" id="ASIM_0001652601-mRNA-1"/>
    </source>
</evidence>
<name>A0A0M3K6D5_ANISI</name>
<dbReference type="AlphaFoldDB" id="A0A0M3K6D5"/>
<feature type="compositionally biased region" description="Polar residues" evidence="1">
    <location>
        <begin position="1"/>
        <end position="20"/>
    </location>
</feature>
<evidence type="ECO:0000256" key="1">
    <source>
        <dbReference type="SAM" id="MobiDB-lite"/>
    </source>
</evidence>
<reference evidence="4" key="1">
    <citation type="submission" date="2017-02" db="UniProtKB">
        <authorList>
            <consortium name="WormBaseParasite"/>
        </authorList>
    </citation>
    <scope>IDENTIFICATION</scope>
</reference>
<sequence>MHSQNNATKRFLRTQPNISAATHAPDGDLEALNSALPEGQQECGLAHKSNVGRKEDLFAQVAAMFDPHQH</sequence>
<dbReference type="EMBL" id="UYRR01032677">
    <property type="protein sequence ID" value="VDK56455.1"/>
    <property type="molecule type" value="Genomic_DNA"/>
</dbReference>
<keyword evidence="3" id="KW-1185">Reference proteome</keyword>